<dbReference type="GO" id="GO:0005886">
    <property type="term" value="C:plasma membrane"/>
    <property type="evidence" value="ECO:0007669"/>
    <property type="project" value="UniProtKB-SubCell"/>
</dbReference>
<keyword evidence="4 10" id="KW-0812">Transmembrane</keyword>
<dbReference type="InterPro" id="IPR027417">
    <property type="entry name" value="P-loop_NTPase"/>
</dbReference>
<dbReference type="InterPro" id="IPR015854">
    <property type="entry name" value="ABC_transpr_LolD-like"/>
</dbReference>
<dbReference type="GO" id="GO:0022857">
    <property type="term" value="F:transmembrane transporter activity"/>
    <property type="evidence" value="ECO:0007669"/>
    <property type="project" value="TreeGrafter"/>
</dbReference>
<dbReference type="GO" id="GO:0005524">
    <property type="term" value="F:ATP binding"/>
    <property type="evidence" value="ECO:0007669"/>
    <property type="project" value="UniProtKB-KW"/>
</dbReference>
<dbReference type="SMART" id="SM00382">
    <property type="entry name" value="AAA"/>
    <property type="match status" value="1"/>
</dbReference>
<evidence type="ECO:0000256" key="9">
    <source>
        <dbReference type="ARBA" id="ARBA00038388"/>
    </source>
</evidence>
<evidence type="ECO:0000256" key="3">
    <source>
        <dbReference type="ARBA" id="ARBA00022475"/>
    </source>
</evidence>
<name>A0A449BD52_HAPAX</name>
<evidence type="ECO:0000256" key="5">
    <source>
        <dbReference type="ARBA" id="ARBA00022741"/>
    </source>
</evidence>
<reference evidence="12 13" key="1">
    <citation type="submission" date="2019-01" db="EMBL/GenBank/DDBJ databases">
        <authorList>
            <consortium name="Pathogen Informatics"/>
        </authorList>
    </citation>
    <scope>NUCLEOTIDE SEQUENCE [LARGE SCALE GENOMIC DNA]</scope>
    <source>
        <strain evidence="12 13">NCTC10138</strain>
    </source>
</reference>
<feature type="transmembrane region" description="Helical" evidence="10">
    <location>
        <begin position="501"/>
        <end position="523"/>
    </location>
</feature>
<dbReference type="SUPFAM" id="SSF52540">
    <property type="entry name" value="P-loop containing nucleoside triphosphate hydrolases"/>
    <property type="match status" value="1"/>
</dbReference>
<evidence type="ECO:0000256" key="1">
    <source>
        <dbReference type="ARBA" id="ARBA00004429"/>
    </source>
</evidence>
<dbReference type="AlphaFoldDB" id="A0A449BD52"/>
<organism evidence="12 13">
    <name type="scientific">Haploplasma axanthum</name>
    <name type="common">Acholeplasma axanthum</name>
    <dbReference type="NCBI Taxonomy" id="29552"/>
    <lineage>
        <taxon>Bacteria</taxon>
        <taxon>Bacillati</taxon>
        <taxon>Mycoplasmatota</taxon>
        <taxon>Mollicutes</taxon>
        <taxon>Acholeplasmatales</taxon>
        <taxon>Acholeplasmataceae</taxon>
        <taxon>Haploplasma</taxon>
    </lineage>
</organism>
<keyword evidence="5" id="KW-0547">Nucleotide-binding</keyword>
<keyword evidence="6 12" id="KW-0067">ATP-binding</keyword>
<dbReference type="Gene3D" id="3.40.50.300">
    <property type="entry name" value="P-loop containing nucleotide triphosphate hydrolases"/>
    <property type="match status" value="1"/>
</dbReference>
<dbReference type="KEGG" id="aaxa:NCTC10138_00748"/>
<keyword evidence="13" id="KW-1185">Reference proteome</keyword>
<dbReference type="InterPro" id="IPR003838">
    <property type="entry name" value="ABC3_permease_C"/>
</dbReference>
<dbReference type="PROSITE" id="PS00211">
    <property type="entry name" value="ABC_TRANSPORTER_1"/>
    <property type="match status" value="1"/>
</dbReference>
<feature type="transmembrane region" description="Helical" evidence="10">
    <location>
        <begin position="586"/>
        <end position="605"/>
    </location>
</feature>
<dbReference type="CDD" id="cd03255">
    <property type="entry name" value="ABC_MJ0796_LolCDE_FtsE"/>
    <property type="match status" value="1"/>
</dbReference>
<dbReference type="GO" id="GO:0016887">
    <property type="term" value="F:ATP hydrolysis activity"/>
    <property type="evidence" value="ECO:0007669"/>
    <property type="project" value="InterPro"/>
</dbReference>
<feature type="transmembrane region" description="Helical" evidence="10">
    <location>
        <begin position="548"/>
        <end position="574"/>
    </location>
</feature>
<evidence type="ECO:0000256" key="7">
    <source>
        <dbReference type="ARBA" id="ARBA00022989"/>
    </source>
</evidence>
<dbReference type="Proteomes" id="UP000289841">
    <property type="component" value="Chromosome"/>
</dbReference>
<dbReference type="EMBL" id="LR215048">
    <property type="protein sequence ID" value="VEU80379.1"/>
    <property type="molecule type" value="Genomic_DNA"/>
</dbReference>
<dbReference type="PROSITE" id="PS50893">
    <property type="entry name" value="ABC_TRANSPORTER_2"/>
    <property type="match status" value="1"/>
</dbReference>
<comment type="subcellular location">
    <subcellularLocation>
        <location evidence="1">Cell inner membrane</location>
        <topology evidence="1">Multi-pass membrane protein</topology>
    </subcellularLocation>
</comment>
<comment type="similarity">
    <text evidence="9">Belongs to the ABC transporter superfamily. Macrolide exporter (TC 3.A.1.122) family.</text>
</comment>
<sequence length="628" mass="71866">MEKKALIKLEGVSKYYKTQTGVSEGMRNINLEFNLNEFVAITGESGSGKTTLLNVISGLDSYEDGELYINGLETSHFTVKDFEELRAKNIGFVFQNYNVIDSYTVYQNVVIALEAQGYDPKKKKARALELIEKVGLLSHKNQKTAKLSGGQKQRVVIARALAKNAPIILADEPTGNLDSKSGREIMELLKEISKDKLIILVTHNYEEAKNYITRNIVMSDGNVKEDKVLVKEKSNYHSEENQDNVKTSTIKKASQVALRNIISMPKRTIFSCIVMMITISMFIFFYSTLMKNYVNEALNIASEFTVYVQSRENEVLTKEEINEIKNKYANNETLITPSLYENIIFNDGINRYTISDSTILLDKEYKGSAPKNQDEVVVSQRYRNNEPTYKIGDTIKLFYSADSKDYKIVGILEDNFRNISKIYVYNSILYDADYQPTDFVKSILNQYSNKEETFQISELAIKGNDRQSIVLASEKLINDGYRVIDRYLILENQMKFVKGTVIFFMAILVLAITSIIFLLTYHVQKNMMESRKKDFAVYRSIGISEKEVGIILLFEQFMIAVISTILTFILLNILSGQFLVVRNITRNITTVDYIIISLAFVLLTLRQGFKFNRKIFNVTVIESLKEDF</sequence>
<accession>A0A449BD52</accession>
<keyword evidence="8 10" id="KW-0472">Membrane</keyword>
<gene>
    <name evidence="12" type="primary">lolD_5</name>
    <name evidence="12" type="ORF">NCTC10138_00748</name>
</gene>
<dbReference type="InterPro" id="IPR003439">
    <property type="entry name" value="ABC_transporter-like_ATP-bd"/>
</dbReference>
<dbReference type="Pfam" id="PF02687">
    <property type="entry name" value="FtsX"/>
    <property type="match status" value="1"/>
</dbReference>
<dbReference type="PANTHER" id="PTHR24220">
    <property type="entry name" value="IMPORT ATP-BINDING PROTEIN"/>
    <property type="match status" value="1"/>
</dbReference>
<dbReference type="EC" id="3.6.3.-" evidence="12"/>
<keyword evidence="7 10" id="KW-1133">Transmembrane helix</keyword>
<evidence type="ECO:0000256" key="10">
    <source>
        <dbReference type="SAM" id="Phobius"/>
    </source>
</evidence>
<evidence type="ECO:0000313" key="12">
    <source>
        <dbReference type="EMBL" id="VEU80379.1"/>
    </source>
</evidence>
<dbReference type="InterPro" id="IPR017911">
    <property type="entry name" value="MacB-like_ATP-bd"/>
</dbReference>
<feature type="domain" description="ABC transporter" evidence="11">
    <location>
        <begin position="7"/>
        <end position="245"/>
    </location>
</feature>
<dbReference type="STRING" id="1278311.GCA_000428705_01174"/>
<evidence type="ECO:0000313" key="13">
    <source>
        <dbReference type="Proteomes" id="UP000289841"/>
    </source>
</evidence>
<evidence type="ECO:0000256" key="2">
    <source>
        <dbReference type="ARBA" id="ARBA00022448"/>
    </source>
</evidence>
<protein>
    <submittedName>
        <fullName evidence="12">ABC transporter, ATP-binding protein</fullName>
        <ecNumber evidence="12">3.6.3.-</ecNumber>
    </submittedName>
</protein>
<evidence type="ECO:0000256" key="8">
    <source>
        <dbReference type="ARBA" id="ARBA00023136"/>
    </source>
</evidence>
<keyword evidence="2" id="KW-0813">Transport</keyword>
<dbReference type="InterPro" id="IPR003593">
    <property type="entry name" value="AAA+_ATPase"/>
</dbReference>
<feature type="transmembrane region" description="Helical" evidence="10">
    <location>
        <begin position="268"/>
        <end position="289"/>
    </location>
</feature>
<dbReference type="RefSeq" id="WP_129747480.1">
    <property type="nucleotide sequence ID" value="NZ_LR215048.1"/>
</dbReference>
<keyword evidence="3" id="KW-1003">Cell membrane</keyword>
<evidence type="ECO:0000256" key="6">
    <source>
        <dbReference type="ARBA" id="ARBA00022840"/>
    </source>
</evidence>
<evidence type="ECO:0000256" key="4">
    <source>
        <dbReference type="ARBA" id="ARBA00022692"/>
    </source>
</evidence>
<proteinExistence type="inferred from homology"/>
<keyword evidence="12" id="KW-0378">Hydrolase</keyword>
<dbReference type="OrthoDB" id="384179at2"/>
<evidence type="ECO:0000259" key="11">
    <source>
        <dbReference type="PROSITE" id="PS50893"/>
    </source>
</evidence>
<dbReference type="InterPro" id="IPR017871">
    <property type="entry name" value="ABC_transporter-like_CS"/>
</dbReference>
<dbReference type="Pfam" id="PF00005">
    <property type="entry name" value="ABC_tran"/>
    <property type="match status" value="1"/>
</dbReference>